<keyword evidence="1" id="KW-0472">Membrane</keyword>
<dbReference type="Proteomes" id="UP001152876">
    <property type="component" value="Unassembled WGS sequence"/>
</dbReference>
<keyword evidence="2" id="KW-0675">Receptor</keyword>
<dbReference type="OrthoDB" id="237270at2"/>
<protein>
    <submittedName>
        <fullName evidence="2">TRAP transporter solute receptor TAXI family protein</fullName>
    </submittedName>
</protein>
<evidence type="ECO:0000313" key="2">
    <source>
        <dbReference type="EMBL" id="MDG5977018.1"/>
    </source>
</evidence>
<feature type="transmembrane region" description="Helical" evidence="1">
    <location>
        <begin position="12"/>
        <end position="33"/>
    </location>
</feature>
<organism evidence="2 3">
    <name type="scientific">Hydrogenophaga taeniospiralis CCUG 15921</name>
    <dbReference type="NCBI Taxonomy" id="1281780"/>
    <lineage>
        <taxon>Bacteria</taxon>
        <taxon>Pseudomonadati</taxon>
        <taxon>Pseudomonadota</taxon>
        <taxon>Betaproteobacteria</taxon>
        <taxon>Burkholderiales</taxon>
        <taxon>Comamonadaceae</taxon>
        <taxon>Hydrogenophaga</taxon>
    </lineage>
</organism>
<proteinExistence type="predicted"/>
<gene>
    <name evidence="2" type="ORF">H010_17281</name>
</gene>
<dbReference type="RefSeq" id="WP_068166916.1">
    <property type="nucleotide sequence ID" value="NZ_AOGK01000016.1"/>
</dbReference>
<accession>A0A9X4NSF7</accession>
<keyword evidence="1" id="KW-1133">Transmembrane helix</keyword>
<keyword evidence="1" id="KW-0812">Transmembrane</keyword>
<sequence>MNSATLYRHRWLMIRLPVALVAAALAGLAWIWLYPMPDARLTISSGQPDGAYRLFADRYAQAFARHGIALTIETSNGSQQNLERLRHSPAQADLAFVQGGFGWSSQPGQPDRFDGVQTLASVDIEGLWLFSRDPALTSLAALAGLHVAAGPQGSGHRVLFQRLLSQQRIGLDEIRWSPLSGAAARDALVRHDVDAVFMVASSQAPGVRALLATPGVHLAMLQRTAALSERNGFLETRLLPQDGLGQNLPAADTPLLTTPTHLLAREDLNPALQRMATAVAMEVHGQAGPFHRAGDFPNLRRSDFPASAQARQVLGGGLNRLERVLPFWWAQVVQRLLVICVPLLLVAGLLFLFIPALLRVRLESRMTRWYGELRFIEHDLAHHNVDIGGIELSRINTRLRKMEAAIATMPLPKELAQRWHTLLQHVDFVRRRLRSYRGR</sequence>
<reference evidence="2" key="1">
    <citation type="submission" date="2013-01" db="EMBL/GenBank/DDBJ databases">
        <title>Genome draft of Hydrogenophaga taeniospiralis 2K1.</title>
        <authorList>
            <person name="Gomila M."/>
            <person name="Lalucat J."/>
        </authorList>
    </citation>
    <scope>NUCLEOTIDE SEQUENCE</scope>
    <source>
        <strain evidence="2">CCUG 15921</strain>
    </source>
</reference>
<dbReference type="PANTHER" id="PTHR42941:SF1">
    <property type="entry name" value="SLL1037 PROTEIN"/>
    <property type="match status" value="1"/>
</dbReference>
<keyword evidence="3" id="KW-1185">Reference proteome</keyword>
<dbReference type="SUPFAM" id="SSF53850">
    <property type="entry name" value="Periplasmic binding protein-like II"/>
    <property type="match status" value="1"/>
</dbReference>
<dbReference type="EMBL" id="AOGK01000016">
    <property type="protein sequence ID" value="MDG5977018.1"/>
    <property type="molecule type" value="Genomic_DNA"/>
</dbReference>
<dbReference type="AlphaFoldDB" id="A0A9X4NSF7"/>
<dbReference type="InterPro" id="IPR011852">
    <property type="entry name" value="TRAP_TAXI"/>
</dbReference>
<feature type="transmembrane region" description="Helical" evidence="1">
    <location>
        <begin position="336"/>
        <end position="358"/>
    </location>
</feature>
<dbReference type="PANTHER" id="PTHR42941">
    <property type="entry name" value="SLL1037 PROTEIN"/>
    <property type="match status" value="1"/>
</dbReference>
<evidence type="ECO:0000313" key="3">
    <source>
        <dbReference type="Proteomes" id="UP001152876"/>
    </source>
</evidence>
<dbReference type="Gene3D" id="3.40.190.10">
    <property type="entry name" value="Periplasmic binding protein-like II"/>
    <property type="match status" value="2"/>
</dbReference>
<name>A0A9X4NSF7_9BURK</name>
<dbReference type="Pfam" id="PF16868">
    <property type="entry name" value="NMT1_3"/>
    <property type="match status" value="1"/>
</dbReference>
<comment type="caution">
    <text evidence="2">The sequence shown here is derived from an EMBL/GenBank/DDBJ whole genome shotgun (WGS) entry which is preliminary data.</text>
</comment>
<evidence type="ECO:0000256" key="1">
    <source>
        <dbReference type="SAM" id="Phobius"/>
    </source>
</evidence>